<keyword evidence="1" id="KW-0472">Membrane</keyword>
<protein>
    <submittedName>
        <fullName evidence="2">Uncharacterized protein</fullName>
    </submittedName>
</protein>
<dbReference type="Proteomes" id="UP000199607">
    <property type="component" value="Unassembled WGS sequence"/>
</dbReference>
<name>A0A1I4HCR6_9EURY</name>
<dbReference type="STRING" id="553466.SAMN04487950_3655"/>
<keyword evidence="1" id="KW-0812">Transmembrane</keyword>
<dbReference type="EMBL" id="FOTC01000005">
    <property type="protein sequence ID" value="SFL40072.1"/>
    <property type="molecule type" value="Genomic_DNA"/>
</dbReference>
<evidence type="ECO:0000313" key="2">
    <source>
        <dbReference type="EMBL" id="SFL40072.1"/>
    </source>
</evidence>
<keyword evidence="3" id="KW-1185">Reference proteome</keyword>
<proteinExistence type="predicted"/>
<dbReference type="RefSeq" id="WP_177197690.1">
    <property type="nucleotide sequence ID" value="NZ_FOTC01000005.1"/>
</dbReference>
<keyword evidence="1" id="KW-1133">Transmembrane helix</keyword>
<organism evidence="2 3">
    <name type="scientific">Halogranum rubrum</name>
    <dbReference type="NCBI Taxonomy" id="553466"/>
    <lineage>
        <taxon>Archaea</taxon>
        <taxon>Methanobacteriati</taxon>
        <taxon>Methanobacteriota</taxon>
        <taxon>Stenosarchaea group</taxon>
        <taxon>Halobacteria</taxon>
        <taxon>Halobacteriales</taxon>
        <taxon>Haloferacaceae</taxon>
    </lineage>
</organism>
<gene>
    <name evidence="2" type="ORF">SAMN04487950_3655</name>
</gene>
<sequence length="48" mass="5253">MVPPSTAPAFVVAGIALVGSLFWLVKTRRGYRERVKTRTGPPVRTLAE</sequence>
<feature type="transmembrane region" description="Helical" evidence="1">
    <location>
        <begin position="6"/>
        <end position="25"/>
    </location>
</feature>
<dbReference type="AlphaFoldDB" id="A0A1I4HCR6"/>
<evidence type="ECO:0000256" key="1">
    <source>
        <dbReference type="SAM" id="Phobius"/>
    </source>
</evidence>
<evidence type="ECO:0000313" key="3">
    <source>
        <dbReference type="Proteomes" id="UP000199607"/>
    </source>
</evidence>
<reference evidence="3" key="1">
    <citation type="submission" date="2016-10" db="EMBL/GenBank/DDBJ databases">
        <authorList>
            <person name="Varghese N."/>
            <person name="Submissions S."/>
        </authorList>
    </citation>
    <scope>NUCLEOTIDE SEQUENCE [LARGE SCALE GENOMIC DNA]</scope>
    <source>
        <strain evidence="3">CGMCC 1.7738</strain>
    </source>
</reference>
<accession>A0A1I4HCR6</accession>